<dbReference type="EMBL" id="ODYU01012462">
    <property type="protein sequence ID" value="SOQ58785.1"/>
    <property type="molecule type" value="Genomic_DNA"/>
</dbReference>
<sequence length="131" mass="14413">MSLSLAVKTVDSYDYLVDRVVASVTAEQGVSGSIPGSDEELLGFFRIFNFFCSGTESGNVPELLNNIKATFEEHAPKGEPTNDDEHDNLEIKFRDKREPDLALALGAKTDNATPTNQYKITSHYRADLLTA</sequence>
<name>A0A2H1X0C7_SPOFR</name>
<evidence type="ECO:0000313" key="1">
    <source>
        <dbReference type="EMBL" id="SOQ58785.1"/>
    </source>
</evidence>
<proteinExistence type="predicted"/>
<organism evidence="1">
    <name type="scientific">Spodoptera frugiperda</name>
    <name type="common">Fall armyworm</name>
    <dbReference type="NCBI Taxonomy" id="7108"/>
    <lineage>
        <taxon>Eukaryota</taxon>
        <taxon>Metazoa</taxon>
        <taxon>Ecdysozoa</taxon>
        <taxon>Arthropoda</taxon>
        <taxon>Hexapoda</taxon>
        <taxon>Insecta</taxon>
        <taxon>Pterygota</taxon>
        <taxon>Neoptera</taxon>
        <taxon>Endopterygota</taxon>
        <taxon>Lepidoptera</taxon>
        <taxon>Glossata</taxon>
        <taxon>Ditrysia</taxon>
        <taxon>Noctuoidea</taxon>
        <taxon>Noctuidae</taxon>
        <taxon>Amphipyrinae</taxon>
        <taxon>Spodoptera</taxon>
    </lineage>
</organism>
<accession>A0A2H1X0C7</accession>
<protein>
    <submittedName>
        <fullName evidence="1">SFRICE_033410</fullName>
    </submittedName>
</protein>
<reference evidence="1" key="1">
    <citation type="submission" date="2016-07" db="EMBL/GenBank/DDBJ databases">
        <authorList>
            <person name="Bretaudeau A."/>
        </authorList>
    </citation>
    <scope>NUCLEOTIDE SEQUENCE</scope>
    <source>
        <strain evidence="1">Rice</strain>
        <tissue evidence="1">Whole body</tissue>
    </source>
</reference>
<gene>
    <name evidence="1" type="ORF">SFRICE_033410</name>
</gene>
<dbReference type="AlphaFoldDB" id="A0A2H1X0C7"/>